<dbReference type="Pfam" id="PF01435">
    <property type="entry name" value="Peptidase_M48"/>
    <property type="match status" value="1"/>
</dbReference>
<gene>
    <name evidence="13" type="ORF">C7H52_05260</name>
</gene>
<feature type="transmembrane region" description="Helical" evidence="11">
    <location>
        <begin position="21"/>
        <end position="50"/>
    </location>
</feature>
<keyword evidence="5" id="KW-0479">Metal-binding</keyword>
<dbReference type="PANTHER" id="PTHR43221">
    <property type="entry name" value="PROTEASE HTPX"/>
    <property type="match status" value="1"/>
</dbReference>
<evidence type="ECO:0000256" key="6">
    <source>
        <dbReference type="ARBA" id="ARBA00022801"/>
    </source>
</evidence>
<keyword evidence="2" id="KW-1003">Cell membrane</keyword>
<keyword evidence="8 11" id="KW-1133">Transmembrane helix</keyword>
<dbReference type="GO" id="GO:0006508">
    <property type="term" value="P:proteolysis"/>
    <property type="evidence" value="ECO:0007669"/>
    <property type="project" value="UniProtKB-KW"/>
</dbReference>
<keyword evidence="9" id="KW-0482">Metalloprotease</keyword>
<evidence type="ECO:0000259" key="12">
    <source>
        <dbReference type="Pfam" id="PF01435"/>
    </source>
</evidence>
<evidence type="ECO:0000256" key="7">
    <source>
        <dbReference type="ARBA" id="ARBA00022833"/>
    </source>
</evidence>
<sequence>MKEIKISTEFKTQTTKAVLSIILFVITYLLMLVLAIGLTVLCVYGGIMLIVSFPRFITLALGVGLASLGVLVLFFLLKFIFKSHKVDRSHLTEIKKSDESKLFEMIDDIVKEVGTNFPKKVYLSSDVNASVFYDSSFWSMFFPIKKNLQIGLGLVNTVTQSELKAILSHEFGHFSQKTMKVGSYVYNVNQVIFNLLFDNESYDNLMHKWANASGYFSIFVIIAIKIIDGIKWVLKQIYSVVNKSYMALSREMEFHADEIAANVTGYEPLKNSLLRLSLADHSYNNVLSFYDRKITDNQKSENIFKDHLFVTNFLAKESEIEIQNNLPQISVNDLDKFNKSKLIVKDQWASHPSTEDRIVMLEKTGLSNTNLNNEPANLLFANIEKTQIKITQNIFKEVVYSAECSILPFDIFESNFKEEFFNNSFSKVYNGYYDNKNPLFFDIPSIELATKNIQLEDLFSESKIEEVYTAISLQSDIESIKQINDKTVDIKTFDYDGFKYYKKGCIGLISKLEKELELLNEKIKSNDIEIFRFFKSLEQKTDLTPSLEKLYNDFFSYDKDFETKYDVYIQLSNELQFINFTTPIEQIRANFIKVETLEERLKNGITEMLENQDYQAEITKEIKENFELYLTKKWQYFGNEKYFDNNLEMLFSAMNNYAFLLSRGYFLIKQKLLNYQNELIKTTHNNV</sequence>
<protein>
    <recommendedName>
        <fullName evidence="12">Peptidase M48 domain-containing protein</fullName>
    </recommendedName>
</protein>
<dbReference type="Gene3D" id="3.30.2010.10">
    <property type="entry name" value="Metalloproteases ('zincins'), catalytic domain"/>
    <property type="match status" value="1"/>
</dbReference>
<comment type="caution">
    <text evidence="13">The sequence shown here is derived from an EMBL/GenBank/DDBJ whole genome shotgun (WGS) entry which is preliminary data.</text>
</comment>
<evidence type="ECO:0000313" key="13">
    <source>
        <dbReference type="EMBL" id="PSG90687.1"/>
    </source>
</evidence>
<accession>A0A2T1NE16</accession>
<feature type="transmembrane region" description="Helical" evidence="11">
    <location>
        <begin position="56"/>
        <end position="81"/>
    </location>
</feature>
<evidence type="ECO:0000313" key="14">
    <source>
        <dbReference type="Proteomes" id="UP000238426"/>
    </source>
</evidence>
<dbReference type="InterPro" id="IPR001915">
    <property type="entry name" value="Peptidase_M48"/>
</dbReference>
<organism evidence="13 14">
    <name type="scientific">Aurantibacter aestuarii</name>
    <dbReference type="NCBI Taxonomy" id="1266046"/>
    <lineage>
        <taxon>Bacteria</taxon>
        <taxon>Pseudomonadati</taxon>
        <taxon>Bacteroidota</taxon>
        <taxon>Flavobacteriia</taxon>
        <taxon>Flavobacteriales</taxon>
        <taxon>Flavobacteriaceae</taxon>
        <taxon>Aurantibacter</taxon>
    </lineage>
</organism>
<evidence type="ECO:0000256" key="9">
    <source>
        <dbReference type="ARBA" id="ARBA00023049"/>
    </source>
</evidence>
<evidence type="ECO:0000256" key="4">
    <source>
        <dbReference type="ARBA" id="ARBA00022692"/>
    </source>
</evidence>
<feature type="transmembrane region" description="Helical" evidence="11">
    <location>
        <begin position="215"/>
        <end position="234"/>
    </location>
</feature>
<keyword evidence="3" id="KW-0645">Protease</keyword>
<keyword evidence="6" id="KW-0378">Hydrolase</keyword>
<keyword evidence="14" id="KW-1185">Reference proteome</keyword>
<dbReference type="OrthoDB" id="9789270at2"/>
<dbReference type="GO" id="GO:0046872">
    <property type="term" value="F:metal ion binding"/>
    <property type="evidence" value="ECO:0007669"/>
    <property type="project" value="UniProtKB-KW"/>
</dbReference>
<evidence type="ECO:0000256" key="10">
    <source>
        <dbReference type="ARBA" id="ARBA00023136"/>
    </source>
</evidence>
<dbReference type="InterPro" id="IPR050083">
    <property type="entry name" value="HtpX_protease"/>
</dbReference>
<evidence type="ECO:0000256" key="3">
    <source>
        <dbReference type="ARBA" id="ARBA00022670"/>
    </source>
</evidence>
<evidence type="ECO:0000256" key="5">
    <source>
        <dbReference type="ARBA" id="ARBA00022723"/>
    </source>
</evidence>
<dbReference type="Proteomes" id="UP000238426">
    <property type="component" value="Unassembled WGS sequence"/>
</dbReference>
<dbReference type="AlphaFoldDB" id="A0A2T1NE16"/>
<dbReference type="CDD" id="cd07328">
    <property type="entry name" value="M48_Ste24p_like"/>
    <property type="match status" value="1"/>
</dbReference>
<comment type="cofactor">
    <cofactor evidence="1">
        <name>Zn(2+)</name>
        <dbReference type="ChEBI" id="CHEBI:29105"/>
    </cofactor>
</comment>
<dbReference type="EMBL" id="PXOQ01000007">
    <property type="protein sequence ID" value="PSG90687.1"/>
    <property type="molecule type" value="Genomic_DNA"/>
</dbReference>
<evidence type="ECO:0000256" key="2">
    <source>
        <dbReference type="ARBA" id="ARBA00022475"/>
    </source>
</evidence>
<keyword evidence="4 11" id="KW-0812">Transmembrane</keyword>
<dbReference type="RefSeq" id="WP_106462828.1">
    <property type="nucleotide sequence ID" value="NZ_PXOQ01000007.1"/>
</dbReference>
<reference evidence="13 14" key="1">
    <citation type="submission" date="2018-03" db="EMBL/GenBank/DDBJ databases">
        <title>Mesoflavibacter sp. HG37 and Mesoflavibacter sp. HG96 sp.nov., two marine bacteria isolated from seawater of Western Pacific Ocean.</title>
        <authorList>
            <person name="Cheng H."/>
            <person name="Wu Y.-H."/>
            <person name="Guo L.-L."/>
            <person name="Xu X.-W."/>
        </authorList>
    </citation>
    <scope>NUCLEOTIDE SEQUENCE [LARGE SCALE GENOMIC DNA]</scope>
    <source>
        <strain evidence="13 14">KCTC 32269</strain>
    </source>
</reference>
<evidence type="ECO:0000256" key="8">
    <source>
        <dbReference type="ARBA" id="ARBA00022989"/>
    </source>
</evidence>
<evidence type="ECO:0000256" key="11">
    <source>
        <dbReference type="SAM" id="Phobius"/>
    </source>
</evidence>
<dbReference type="PANTHER" id="PTHR43221:SF2">
    <property type="entry name" value="PROTEASE HTPX HOMOLOG"/>
    <property type="match status" value="1"/>
</dbReference>
<evidence type="ECO:0000256" key="1">
    <source>
        <dbReference type="ARBA" id="ARBA00001947"/>
    </source>
</evidence>
<keyword evidence="7" id="KW-0862">Zinc</keyword>
<name>A0A2T1NE16_9FLAO</name>
<feature type="domain" description="Peptidase M48" evidence="12">
    <location>
        <begin position="103"/>
        <end position="363"/>
    </location>
</feature>
<proteinExistence type="predicted"/>
<keyword evidence="10 11" id="KW-0472">Membrane</keyword>
<dbReference type="GO" id="GO:0004222">
    <property type="term" value="F:metalloendopeptidase activity"/>
    <property type="evidence" value="ECO:0007669"/>
    <property type="project" value="InterPro"/>
</dbReference>